<dbReference type="RefSeq" id="WP_120696829.1">
    <property type="nucleotide sequence ID" value="NZ_RBDX01000006.1"/>
</dbReference>
<dbReference type="Proteomes" id="UP000275024">
    <property type="component" value="Unassembled WGS sequence"/>
</dbReference>
<reference evidence="5 6" key="1">
    <citation type="submission" date="2018-09" db="EMBL/GenBank/DDBJ databases">
        <title>Streptomyces sp. nov. DS1-2, an endophytic actinomycete isolated from roots of Dendrobium scabrilingue.</title>
        <authorList>
            <person name="Kuncharoen N."/>
            <person name="Kudo T."/>
            <person name="Ohkuma M."/>
            <person name="Yuki M."/>
            <person name="Tanasupawat S."/>
        </authorList>
    </citation>
    <scope>NUCLEOTIDE SEQUENCE [LARGE SCALE GENOMIC DNA]</scope>
    <source>
        <strain evidence="3 6">AZ1-7</strain>
        <strain evidence="4 5">DS1-2</strain>
    </source>
</reference>
<keyword evidence="1" id="KW-0472">Membrane</keyword>
<gene>
    <name evidence="4" type="ORF">D7318_11540</name>
    <name evidence="3" type="ORF">D7319_10360</name>
</gene>
<accession>A0A3A9WA41</accession>
<dbReference type="EMBL" id="RBDX01000006">
    <property type="protein sequence ID" value="RKN10151.1"/>
    <property type="molecule type" value="Genomic_DNA"/>
</dbReference>
<dbReference type="Proteomes" id="UP000268652">
    <property type="component" value="Unassembled WGS sequence"/>
</dbReference>
<keyword evidence="1" id="KW-0812">Transmembrane</keyword>
<dbReference type="OrthoDB" id="10014471at2"/>
<sequence>MDRGRADRRCVDRRCVDGGYVTAEAAIVIPALVALLGMLLWGLGAVAVQTRCGDAARAGARAAARGESEAQVRSVASAAAPEGADVMVEREGSLFRVTVAAGAPGPGPLGMRVDGEAVAHAEGS</sequence>
<protein>
    <recommendedName>
        <fullName evidence="2">TadE-like domain-containing protein</fullName>
    </recommendedName>
</protein>
<dbReference type="EMBL" id="RBDY01000006">
    <property type="protein sequence ID" value="RKN24493.1"/>
    <property type="molecule type" value="Genomic_DNA"/>
</dbReference>
<dbReference type="AlphaFoldDB" id="A0A3A9WA41"/>
<keyword evidence="1" id="KW-1133">Transmembrane helix</keyword>
<evidence type="ECO:0000256" key="1">
    <source>
        <dbReference type="SAM" id="Phobius"/>
    </source>
</evidence>
<evidence type="ECO:0000313" key="3">
    <source>
        <dbReference type="EMBL" id="RKN10151.1"/>
    </source>
</evidence>
<proteinExistence type="predicted"/>
<comment type="caution">
    <text evidence="3">The sequence shown here is derived from an EMBL/GenBank/DDBJ whole genome shotgun (WGS) entry which is preliminary data.</text>
</comment>
<dbReference type="InterPro" id="IPR049790">
    <property type="entry name" value="Rv3655c/TadE"/>
</dbReference>
<dbReference type="InterPro" id="IPR012495">
    <property type="entry name" value="TadE-like_dom"/>
</dbReference>
<evidence type="ECO:0000313" key="6">
    <source>
        <dbReference type="Proteomes" id="UP000275024"/>
    </source>
</evidence>
<dbReference type="NCBIfam" id="NF041390">
    <property type="entry name" value="TadE_Rv3655c"/>
    <property type="match status" value="1"/>
</dbReference>
<evidence type="ECO:0000313" key="5">
    <source>
        <dbReference type="Proteomes" id="UP000268652"/>
    </source>
</evidence>
<evidence type="ECO:0000313" key="4">
    <source>
        <dbReference type="EMBL" id="RKN24493.1"/>
    </source>
</evidence>
<keyword evidence="5" id="KW-1185">Reference proteome</keyword>
<feature type="transmembrane region" description="Helical" evidence="1">
    <location>
        <begin position="21"/>
        <end position="43"/>
    </location>
</feature>
<dbReference type="Pfam" id="PF07811">
    <property type="entry name" value="TadE"/>
    <property type="match status" value="1"/>
</dbReference>
<evidence type="ECO:0000259" key="2">
    <source>
        <dbReference type="Pfam" id="PF07811"/>
    </source>
</evidence>
<name>A0A3A9WA41_9ACTN</name>
<feature type="domain" description="TadE-like" evidence="2">
    <location>
        <begin position="19"/>
        <end position="61"/>
    </location>
</feature>
<organism evidence="3 6">
    <name type="scientific">Streptomyces radicis</name>
    <dbReference type="NCBI Taxonomy" id="1750517"/>
    <lineage>
        <taxon>Bacteria</taxon>
        <taxon>Bacillati</taxon>
        <taxon>Actinomycetota</taxon>
        <taxon>Actinomycetes</taxon>
        <taxon>Kitasatosporales</taxon>
        <taxon>Streptomycetaceae</taxon>
        <taxon>Streptomyces</taxon>
    </lineage>
</organism>